<dbReference type="EMBL" id="KZ678131">
    <property type="protein sequence ID" value="PSN70699.1"/>
    <property type="molecule type" value="Genomic_DNA"/>
</dbReference>
<feature type="compositionally biased region" description="Acidic residues" evidence="1">
    <location>
        <begin position="138"/>
        <end position="147"/>
    </location>
</feature>
<evidence type="ECO:0008006" key="5">
    <source>
        <dbReference type="Google" id="ProtNLM"/>
    </source>
</evidence>
<accession>A0A2T2NZB0</accession>
<feature type="signal peptide" evidence="2">
    <location>
        <begin position="1"/>
        <end position="20"/>
    </location>
</feature>
<evidence type="ECO:0000256" key="1">
    <source>
        <dbReference type="SAM" id="MobiDB-lite"/>
    </source>
</evidence>
<evidence type="ECO:0000313" key="3">
    <source>
        <dbReference type="EMBL" id="PSN70699.1"/>
    </source>
</evidence>
<proteinExistence type="predicted"/>
<organism evidence="3 4">
    <name type="scientific">Corynespora cassiicola Philippines</name>
    <dbReference type="NCBI Taxonomy" id="1448308"/>
    <lineage>
        <taxon>Eukaryota</taxon>
        <taxon>Fungi</taxon>
        <taxon>Dikarya</taxon>
        <taxon>Ascomycota</taxon>
        <taxon>Pezizomycotina</taxon>
        <taxon>Dothideomycetes</taxon>
        <taxon>Pleosporomycetidae</taxon>
        <taxon>Pleosporales</taxon>
        <taxon>Corynesporascaceae</taxon>
        <taxon>Corynespora</taxon>
    </lineage>
</organism>
<keyword evidence="2" id="KW-0732">Signal</keyword>
<feature type="compositionally biased region" description="Basic and acidic residues" evidence="1">
    <location>
        <begin position="120"/>
        <end position="131"/>
    </location>
</feature>
<dbReference type="Proteomes" id="UP000240883">
    <property type="component" value="Unassembled WGS sequence"/>
</dbReference>
<protein>
    <recommendedName>
        <fullName evidence="5">Extracellular membrane protein CFEM domain-containing protein</fullName>
    </recommendedName>
</protein>
<evidence type="ECO:0000256" key="2">
    <source>
        <dbReference type="SAM" id="SignalP"/>
    </source>
</evidence>
<sequence>MRFTLPLALGAFFKFGATKAIHDVVCDSTSTDRHTSVASLVETAGNCIQDICTTTSDEYPTTKHCGPLLLTINHLNDQPFDYEHCILGFQTILDQCITAEAINGGISQTQRAFYDISTARQERREEKDEPGFGKQGDISEEDESKEE</sequence>
<name>A0A2T2NZB0_CORCC</name>
<gene>
    <name evidence="3" type="ORF">BS50DRAFT_584296</name>
</gene>
<feature type="chain" id="PRO_5015405469" description="Extracellular membrane protein CFEM domain-containing protein" evidence="2">
    <location>
        <begin position="21"/>
        <end position="147"/>
    </location>
</feature>
<dbReference type="AlphaFoldDB" id="A0A2T2NZB0"/>
<reference evidence="3 4" key="1">
    <citation type="journal article" date="2018" name="Front. Microbiol.">
        <title>Genome-Wide Analysis of Corynespora cassiicola Leaf Fall Disease Putative Effectors.</title>
        <authorList>
            <person name="Lopez D."/>
            <person name="Ribeiro S."/>
            <person name="Label P."/>
            <person name="Fumanal B."/>
            <person name="Venisse J.S."/>
            <person name="Kohler A."/>
            <person name="de Oliveira R.R."/>
            <person name="Labutti K."/>
            <person name="Lipzen A."/>
            <person name="Lail K."/>
            <person name="Bauer D."/>
            <person name="Ohm R.A."/>
            <person name="Barry K.W."/>
            <person name="Spatafora J."/>
            <person name="Grigoriev I.V."/>
            <person name="Martin F.M."/>
            <person name="Pujade-Renaud V."/>
        </authorList>
    </citation>
    <scope>NUCLEOTIDE SEQUENCE [LARGE SCALE GENOMIC DNA]</scope>
    <source>
        <strain evidence="3 4">Philippines</strain>
    </source>
</reference>
<feature type="region of interest" description="Disordered" evidence="1">
    <location>
        <begin position="117"/>
        <end position="147"/>
    </location>
</feature>
<keyword evidence="4" id="KW-1185">Reference proteome</keyword>
<evidence type="ECO:0000313" key="4">
    <source>
        <dbReference type="Proteomes" id="UP000240883"/>
    </source>
</evidence>